<reference evidence="1 2" key="1">
    <citation type="submission" date="2020-08" db="EMBL/GenBank/DDBJ databases">
        <title>Genomic Encyclopedia of Type Strains, Phase III (KMG-III): the genomes of soil and plant-associated and newly described type strains.</title>
        <authorList>
            <person name="Whitman W."/>
        </authorList>
    </citation>
    <scope>NUCLEOTIDE SEQUENCE [LARGE SCALE GENOMIC DNA]</scope>
    <source>
        <strain evidence="1 2">CECT 8305</strain>
    </source>
</reference>
<protein>
    <submittedName>
        <fullName evidence="1">Uncharacterized protein</fullName>
    </submittedName>
</protein>
<sequence>MLSAFDLDFFDNGQRRRSSLGSEWDVRFEHVPPVRGFRWNKGDHSFAGWYYAATTSATSRGWSGTD</sequence>
<dbReference type="RefSeq" id="WP_376772748.1">
    <property type="nucleotide sequence ID" value="NZ_JACHJL010000022.1"/>
</dbReference>
<evidence type="ECO:0000313" key="2">
    <source>
        <dbReference type="Proteomes" id="UP000588098"/>
    </source>
</evidence>
<comment type="caution">
    <text evidence="1">The sequence shown here is derived from an EMBL/GenBank/DDBJ whole genome shotgun (WGS) entry which is preliminary data.</text>
</comment>
<proteinExistence type="predicted"/>
<keyword evidence="2" id="KW-1185">Reference proteome</keyword>
<gene>
    <name evidence="1" type="ORF">FHS42_006327</name>
</gene>
<dbReference type="AlphaFoldDB" id="A0A7W9QFU1"/>
<dbReference type="EMBL" id="JACHJL010000022">
    <property type="protein sequence ID" value="MBB5939234.1"/>
    <property type="molecule type" value="Genomic_DNA"/>
</dbReference>
<organism evidence="1 2">
    <name type="scientific">Streptomyces zagrosensis</name>
    <dbReference type="NCBI Taxonomy" id="1042984"/>
    <lineage>
        <taxon>Bacteria</taxon>
        <taxon>Bacillati</taxon>
        <taxon>Actinomycetota</taxon>
        <taxon>Actinomycetes</taxon>
        <taxon>Kitasatosporales</taxon>
        <taxon>Streptomycetaceae</taxon>
        <taxon>Streptomyces</taxon>
    </lineage>
</organism>
<name>A0A7W9QFU1_9ACTN</name>
<accession>A0A7W9QFU1</accession>
<evidence type="ECO:0000313" key="1">
    <source>
        <dbReference type="EMBL" id="MBB5939234.1"/>
    </source>
</evidence>
<dbReference type="Proteomes" id="UP000588098">
    <property type="component" value="Unassembled WGS sequence"/>
</dbReference>